<dbReference type="RefSeq" id="WP_092513993.1">
    <property type="nucleotide sequence ID" value="NZ_CAWNQB010000009.1"/>
</dbReference>
<dbReference type="AlphaFoldDB" id="A0A1I3X1Q8"/>
<evidence type="ECO:0000313" key="4">
    <source>
        <dbReference type="Proteomes" id="UP000198919"/>
    </source>
</evidence>
<reference evidence="3" key="2">
    <citation type="submission" date="2016-10" db="EMBL/GenBank/DDBJ databases">
        <authorList>
            <person name="de Groot N.N."/>
        </authorList>
    </citation>
    <scope>NUCLEOTIDE SEQUENCE [LARGE SCALE GENOMIC DNA]</scope>
    <source>
        <strain evidence="3">DSM 17908</strain>
    </source>
</reference>
<dbReference type="SUPFAM" id="SSF141099">
    <property type="entry name" value="Atu1913-like"/>
    <property type="match status" value="1"/>
</dbReference>
<sequence>MQFLHKRIHLNQGDVVKVDCSHQCNIMLLTDSDFHKYRNGGQFNYYGGFYKALPARISAPHSGYWNVTLDIGGGSANIRHSISVIPA</sequence>
<reference evidence="4" key="1">
    <citation type="submission" date="2016-10" db="EMBL/GenBank/DDBJ databases">
        <authorList>
            <person name="Varghese N."/>
            <person name="Submissions S."/>
        </authorList>
    </citation>
    <scope>NUCLEOTIDE SEQUENCE [LARGE SCALE GENOMIC DNA]</scope>
    <source>
        <strain evidence="4">DSM 17908</strain>
    </source>
</reference>
<gene>
    <name evidence="3" type="ORF">SAMN05421680_13131</name>
    <name evidence="2" type="ORF">Xmau_03582</name>
</gene>
<keyword evidence="5" id="KW-1185">Reference proteome</keyword>
<evidence type="ECO:0000313" key="2">
    <source>
        <dbReference type="EMBL" id="PHM38195.1"/>
    </source>
</evidence>
<dbReference type="EMBL" id="FORG01000031">
    <property type="protein sequence ID" value="SFK13732.1"/>
    <property type="molecule type" value="Genomic_DNA"/>
</dbReference>
<evidence type="ECO:0000259" key="1">
    <source>
        <dbReference type="Pfam" id="PF08980"/>
    </source>
</evidence>
<dbReference type="Proteomes" id="UP000224607">
    <property type="component" value="Unassembled WGS sequence"/>
</dbReference>
<proteinExistence type="predicted"/>
<evidence type="ECO:0000313" key="3">
    <source>
        <dbReference type="EMBL" id="SFK13732.1"/>
    </source>
</evidence>
<reference evidence="2 5" key="3">
    <citation type="journal article" date="2017" name="Nat. Microbiol.">
        <title>Natural product diversity associated with the nematode symbionts Photorhabdus and Xenorhabdus.</title>
        <authorList>
            <person name="Tobias N.J."/>
            <person name="Wolff H."/>
            <person name="Djahanschiri B."/>
            <person name="Grundmann F."/>
            <person name="Kronenwerth M."/>
            <person name="Shi Y.M."/>
            <person name="Simonyi S."/>
            <person name="Grun P."/>
            <person name="Shapiro-Ilan D."/>
            <person name="Pidot S.J."/>
            <person name="Stinear T.P."/>
            <person name="Ebersberger I."/>
            <person name="Bode H.B."/>
        </authorList>
    </citation>
    <scope>NUCLEOTIDE SEQUENCE [LARGE SCALE GENOMIC DNA]</scope>
    <source>
        <strain evidence="2 5">DSM 17908</strain>
    </source>
</reference>
<dbReference type="Pfam" id="PF08980">
    <property type="entry name" value="DUF1883"/>
    <property type="match status" value="1"/>
</dbReference>
<dbReference type="Proteomes" id="UP000198919">
    <property type="component" value="Unassembled WGS sequence"/>
</dbReference>
<protein>
    <recommendedName>
        <fullName evidence="1">DUF1883 domain-containing protein</fullName>
    </recommendedName>
</protein>
<dbReference type="InterPro" id="IPR036488">
    <property type="entry name" value="DUF1883-like_sf"/>
</dbReference>
<dbReference type="EMBL" id="NITY01000017">
    <property type="protein sequence ID" value="PHM38195.1"/>
    <property type="molecule type" value="Genomic_DNA"/>
</dbReference>
<evidence type="ECO:0000313" key="5">
    <source>
        <dbReference type="Proteomes" id="UP000224607"/>
    </source>
</evidence>
<dbReference type="OrthoDB" id="9142262at2"/>
<dbReference type="InterPro" id="IPR015073">
    <property type="entry name" value="DUF1883"/>
</dbReference>
<feature type="domain" description="DUF1883" evidence="1">
    <location>
        <begin position="1"/>
        <end position="86"/>
    </location>
</feature>
<name>A0A1I3X1Q8_9GAMM</name>
<accession>A0A1I3X1Q8</accession>
<dbReference type="Gene3D" id="4.10.1210.10">
    <property type="entry name" value="Atu1913-like"/>
    <property type="match status" value="1"/>
</dbReference>
<dbReference type="STRING" id="351675.SAMN05421680_13131"/>
<organism evidence="3 4">
    <name type="scientific">Xenorhabdus mauleonii</name>
    <dbReference type="NCBI Taxonomy" id="351675"/>
    <lineage>
        <taxon>Bacteria</taxon>
        <taxon>Pseudomonadati</taxon>
        <taxon>Pseudomonadota</taxon>
        <taxon>Gammaproteobacteria</taxon>
        <taxon>Enterobacterales</taxon>
        <taxon>Morganellaceae</taxon>
        <taxon>Xenorhabdus</taxon>
    </lineage>
</organism>